<protein>
    <recommendedName>
        <fullName evidence="6">Polyamine aminopropyltransferase</fullName>
    </recommendedName>
    <alternativeName>
        <fullName evidence="6">Putrescine aminopropyltransferase</fullName>
        <shortName evidence="6">PAPT</shortName>
    </alternativeName>
    <alternativeName>
        <fullName evidence="6">Spermidine synthase</fullName>
        <shortName evidence="6">SPDS</shortName>
        <shortName evidence="6">SPDSY</shortName>
        <ecNumber evidence="6">2.5.1.16</ecNumber>
    </alternativeName>
</protein>
<dbReference type="PROSITE" id="PS01330">
    <property type="entry name" value="PABS_1"/>
    <property type="match status" value="1"/>
</dbReference>
<feature type="binding site" evidence="6">
    <location>
        <position position="169"/>
    </location>
    <ligand>
        <name>S-methyl-5'-thioadenosine</name>
        <dbReference type="ChEBI" id="CHEBI:17509"/>
    </ligand>
</feature>
<sequence length="302" mass="33662">MSLSGIWHVEKVADDKVELLKVSSVIYVGRTKYQSVKVVENPSLGKCLIIDDYIQSSTYDEHIYHETLVHPAFSTHGFPRRVVVIGGGEGATAREALRWKNVESVVMFEIDSEVVEICKTYLSEINRGVFDDPRFKLVIEEGREALSKLDNNSIDALVVDVTDPISGGPSYLLYTREFYQLAKKKLKTNGVLATQSTSPIHNSKVYSSIKKTLATVFKHVSPLFLYIPSFSTLWSVTVASDVKSMYELDSKTIERVFRENGVGGLRFYNPSLHEALVTISKAYGSNVDAEGVVITDNNPITL</sequence>
<dbReference type="SUPFAM" id="SSF53335">
    <property type="entry name" value="S-adenosyl-L-methionine-dependent methyltransferases"/>
    <property type="match status" value="1"/>
</dbReference>
<dbReference type="Gene3D" id="2.30.140.10">
    <property type="entry name" value="Spermidine synthase, tetramerisation domain"/>
    <property type="match status" value="1"/>
</dbReference>
<dbReference type="HAMAP" id="MF_00198">
    <property type="entry name" value="Spermidine_synth"/>
    <property type="match status" value="1"/>
</dbReference>
<dbReference type="UniPathway" id="UPA00248">
    <property type="reaction ID" value="UER00314"/>
</dbReference>
<dbReference type="InterPro" id="IPR029063">
    <property type="entry name" value="SAM-dependent_MTases_sf"/>
</dbReference>
<comment type="catalytic activity">
    <reaction evidence="6">
        <text>S-adenosyl 3-(methylsulfanyl)propylamine + putrescine = S-methyl-5'-thioadenosine + spermidine + H(+)</text>
        <dbReference type="Rhea" id="RHEA:12721"/>
        <dbReference type="ChEBI" id="CHEBI:15378"/>
        <dbReference type="ChEBI" id="CHEBI:17509"/>
        <dbReference type="ChEBI" id="CHEBI:57443"/>
        <dbReference type="ChEBI" id="CHEBI:57834"/>
        <dbReference type="ChEBI" id="CHEBI:326268"/>
        <dbReference type="EC" id="2.5.1.16"/>
    </reaction>
</comment>
<keyword evidence="4 6" id="KW-0620">Polyamine biosynthesis</keyword>
<dbReference type="CDD" id="cd02440">
    <property type="entry name" value="AdoMet_MTases"/>
    <property type="match status" value="1"/>
</dbReference>
<comment type="catalytic activity">
    <reaction evidence="5">
        <text>S-adenosyl 3-(methylsulfanyl)propylamine + spermidine = thermospermine + S-methyl-5'-thioadenosine + H(+)</text>
        <dbReference type="Rhea" id="RHEA:30515"/>
        <dbReference type="ChEBI" id="CHEBI:15378"/>
        <dbReference type="ChEBI" id="CHEBI:17509"/>
        <dbReference type="ChEBI" id="CHEBI:57443"/>
        <dbReference type="ChEBI" id="CHEBI:57834"/>
        <dbReference type="ChEBI" id="CHEBI:59903"/>
        <dbReference type="EC" id="2.5.1.79"/>
    </reaction>
</comment>
<dbReference type="Pfam" id="PF17284">
    <property type="entry name" value="Spermine_synt_N"/>
    <property type="match status" value="1"/>
</dbReference>
<feature type="binding site" evidence="6">
    <location>
        <position position="65"/>
    </location>
    <ligand>
        <name>spermidine</name>
        <dbReference type="ChEBI" id="CHEBI:57834"/>
    </ligand>
</feature>
<feature type="binding site" evidence="6">
    <location>
        <position position="34"/>
    </location>
    <ligand>
        <name>S-methyl-5'-thioadenosine</name>
        <dbReference type="ChEBI" id="CHEBI:17509"/>
    </ligand>
</feature>
<feature type="binding site" evidence="6">
    <location>
        <position position="89"/>
    </location>
    <ligand>
        <name>spermidine</name>
        <dbReference type="ChEBI" id="CHEBI:57834"/>
    </ligand>
</feature>
<dbReference type="EMBL" id="DQVM01000039">
    <property type="protein sequence ID" value="HIQ29358.1"/>
    <property type="molecule type" value="Genomic_DNA"/>
</dbReference>
<dbReference type="InterPro" id="IPR030374">
    <property type="entry name" value="PABS"/>
</dbReference>
<feature type="binding site" evidence="6">
    <location>
        <begin position="141"/>
        <end position="142"/>
    </location>
    <ligand>
        <name>S-methyl-5'-thioadenosine</name>
        <dbReference type="ChEBI" id="CHEBI:17509"/>
    </ligand>
</feature>
<comment type="pathway">
    <text evidence="6">Amine and polyamine biosynthesis; spermidine biosynthesis; spermidine from putrescine: step 1/1.</text>
</comment>
<feature type="binding site" evidence="6">
    <location>
        <position position="109"/>
    </location>
    <ligand>
        <name>S-methyl-5'-thioadenosine</name>
        <dbReference type="ChEBI" id="CHEBI:17509"/>
    </ligand>
</feature>
<evidence type="ECO:0000313" key="10">
    <source>
        <dbReference type="Proteomes" id="UP000608579"/>
    </source>
</evidence>
<evidence type="ECO:0000259" key="8">
    <source>
        <dbReference type="PROSITE" id="PS51006"/>
    </source>
</evidence>
<feature type="active site" description="Proton acceptor" evidence="6 7">
    <location>
        <position position="160"/>
    </location>
</feature>
<dbReference type="InterPro" id="IPR037163">
    <property type="entry name" value="Spermidine_synt_N_sf"/>
</dbReference>
<dbReference type="InterPro" id="IPR030373">
    <property type="entry name" value="PABS_CS"/>
</dbReference>
<evidence type="ECO:0000256" key="5">
    <source>
        <dbReference type="ARBA" id="ARBA00048874"/>
    </source>
</evidence>
<gene>
    <name evidence="6" type="primary">speE</name>
    <name evidence="9" type="ORF">EYH45_02210</name>
</gene>
<dbReference type="GO" id="GO:0004766">
    <property type="term" value="F:spermidine synthase activity"/>
    <property type="evidence" value="ECO:0007669"/>
    <property type="project" value="UniProtKB-UniRule"/>
</dbReference>
<evidence type="ECO:0000256" key="4">
    <source>
        <dbReference type="ARBA" id="ARBA00023115"/>
    </source>
</evidence>
<comment type="subunit">
    <text evidence="6">Homodimer or homotetramer.</text>
</comment>
<evidence type="ECO:0000256" key="6">
    <source>
        <dbReference type="HAMAP-Rule" id="MF_00198"/>
    </source>
</evidence>
<proteinExistence type="inferred from homology"/>
<dbReference type="GO" id="GO:0010487">
    <property type="term" value="F:thermospermine synthase activity"/>
    <property type="evidence" value="ECO:0007669"/>
    <property type="project" value="UniProtKB-EC"/>
</dbReference>
<dbReference type="Pfam" id="PF01564">
    <property type="entry name" value="Spermine_synth"/>
    <property type="match status" value="1"/>
</dbReference>
<dbReference type="GO" id="GO:0008295">
    <property type="term" value="P:spermidine biosynthetic process"/>
    <property type="evidence" value="ECO:0007669"/>
    <property type="project" value="UniProtKB-UniRule"/>
</dbReference>
<dbReference type="Gene3D" id="3.40.50.150">
    <property type="entry name" value="Vaccinia Virus protein VP39"/>
    <property type="match status" value="1"/>
</dbReference>
<dbReference type="EC" id="2.5.1.16" evidence="6"/>
<dbReference type="FunFam" id="3.40.50.150:FF:000088">
    <property type="entry name" value="Polyamine aminopropyltransferase"/>
    <property type="match status" value="1"/>
</dbReference>
<evidence type="ECO:0000313" key="9">
    <source>
        <dbReference type="EMBL" id="HIQ29358.1"/>
    </source>
</evidence>
<dbReference type="PANTHER" id="PTHR43317">
    <property type="entry name" value="THERMOSPERMINE SYNTHASE ACAULIS5"/>
    <property type="match status" value="1"/>
</dbReference>
<dbReference type="AlphaFoldDB" id="A0A833A3A1"/>
<name>A0A833A3A1_CALS0</name>
<dbReference type="InterPro" id="IPR001045">
    <property type="entry name" value="Spermi_synthase"/>
</dbReference>
<dbReference type="NCBIfam" id="NF002010">
    <property type="entry name" value="PRK00811.1"/>
    <property type="match status" value="1"/>
</dbReference>
<keyword evidence="6" id="KW-0745">Spermidine biosynthesis</keyword>
<evidence type="ECO:0000256" key="1">
    <source>
        <dbReference type="ARBA" id="ARBA00007867"/>
    </source>
</evidence>
<evidence type="ECO:0000256" key="2">
    <source>
        <dbReference type="ARBA" id="ARBA00022490"/>
    </source>
</evidence>
<comment type="function">
    <text evidence="6">Catalyzes the irreversible transfer of a propylamine group from the amino donor S-adenosylmethioninamine (decarboxy-AdoMet) to putrescine (1,4-diaminobutane) to yield spermidine.</text>
</comment>
<reference evidence="9" key="1">
    <citation type="journal article" date="2020" name="ISME J.">
        <title>Gammaproteobacteria mediating utilization of methyl-, sulfur- and petroleum organic compounds in deep ocean hydrothermal plumes.</title>
        <authorList>
            <person name="Zhou Z."/>
            <person name="Liu Y."/>
            <person name="Pan J."/>
            <person name="Cron B.R."/>
            <person name="Toner B.M."/>
            <person name="Anantharaman K."/>
            <person name="Breier J.A."/>
            <person name="Dick G.J."/>
            <person name="Li M."/>
        </authorList>
    </citation>
    <scope>NUCLEOTIDE SEQUENCE</scope>
    <source>
        <strain evidence="9">SZUA-1515</strain>
    </source>
</reference>
<feature type="domain" description="PABS" evidence="8">
    <location>
        <begin position="5"/>
        <end position="241"/>
    </location>
</feature>
<organism evidence="9 10">
    <name type="scientific">Caldiarchaeum subterraneum</name>
    <dbReference type="NCBI Taxonomy" id="311458"/>
    <lineage>
        <taxon>Archaea</taxon>
        <taxon>Nitrososphaerota</taxon>
        <taxon>Candidatus Caldarchaeales</taxon>
        <taxon>Candidatus Caldarchaeaceae</taxon>
        <taxon>Candidatus Caldarchaeum</taxon>
    </lineage>
</organism>
<dbReference type="Proteomes" id="UP000608579">
    <property type="component" value="Unassembled WGS sequence"/>
</dbReference>
<comment type="caution">
    <text evidence="9">The sequence shown here is derived from an EMBL/GenBank/DDBJ whole genome shotgun (WGS) entry which is preliminary data.</text>
</comment>
<keyword evidence="3 6" id="KW-0808">Transferase</keyword>
<keyword evidence="2" id="KW-0963">Cytoplasm</keyword>
<dbReference type="NCBIfam" id="NF037959">
    <property type="entry name" value="MFS_SpdSyn"/>
    <property type="match status" value="1"/>
</dbReference>
<dbReference type="PANTHER" id="PTHR43317:SF1">
    <property type="entry name" value="THERMOSPERMINE SYNTHASE ACAULIS5"/>
    <property type="match status" value="1"/>
</dbReference>
<dbReference type="InterPro" id="IPR035246">
    <property type="entry name" value="Spermidine_synt_N"/>
</dbReference>
<accession>A0A833A3A1</accession>
<comment type="similarity">
    <text evidence="1 6">Belongs to the spermidine/spermine synthase family.</text>
</comment>
<evidence type="ECO:0000256" key="3">
    <source>
        <dbReference type="ARBA" id="ARBA00022679"/>
    </source>
</evidence>
<dbReference type="PROSITE" id="PS51006">
    <property type="entry name" value="PABS_2"/>
    <property type="match status" value="1"/>
</dbReference>
<comment type="caution">
    <text evidence="6">Lacks conserved residue(s) required for the propagation of feature annotation.</text>
</comment>
<evidence type="ECO:0000256" key="7">
    <source>
        <dbReference type="PROSITE-ProRule" id="PRU00354"/>
    </source>
</evidence>